<feature type="non-terminal residue" evidence="1">
    <location>
        <position position="1"/>
    </location>
</feature>
<reference evidence="1" key="2">
    <citation type="submission" date="2012-12" db="EMBL/GenBank/DDBJ databases">
        <authorList>
            <consortium name="WormBase Consortium"/>
            <person name="Ghedin E."/>
            <person name="Paulini M."/>
        </authorList>
    </citation>
    <scope>NUCLEOTIDE SEQUENCE</scope>
    <source>
        <strain evidence="1">FR3</strain>
    </source>
</reference>
<sequence length="62" mass="6896">HDSLNCGPKEGRWVLVVEPRQYTYATHFELVYFVTAFVPSETACLANSPGKNKSNSCLNFTG</sequence>
<organism evidence="1">
    <name type="scientific">Brugia malayi</name>
    <name type="common">Filarial nematode worm</name>
    <dbReference type="NCBI Taxonomy" id="6279"/>
    <lineage>
        <taxon>Eukaryota</taxon>
        <taxon>Metazoa</taxon>
        <taxon>Ecdysozoa</taxon>
        <taxon>Nematoda</taxon>
        <taxon>Chromadorea</taxon>
        <taxon>Rhabditida</taxon>
        <taxon>Spirurina</taxon>
        <taxon>Spiruromorpha</taxon>
        <taxon>Filarioidea</taxon>
        <taxon>Onchocercidae</taxon>
        <taxon>Brugia</taxon>
    </lineage>
</organism>
<evidence type="ECO:0000313" key="1">
    <source>
        <dbReference type="EMBL" id="CDP91206.1"/>
    </source>
</evidence>
<dbReference type="AlphaFoldDB" id="A0A1I9FZT4"/>
<proteinExistence type="predicted"/>
<accession>A0A1I9FZT4</accession>
<protein>
    <submittedName>
        <fullName evidence="1">Bm100</fullName>
    </submittedName>
</protein>
<name>A0A1I9FZT4_BRUMA</name>
<dbReference type="EMBL" id="LN855600">
    <property type="protein sequence ID" value="CDP91206.1"/>
    <property type="molecule type" value="Genomic_DNA"/>
</dbReference>
<reference evidence="1" key="1">
    <citation type="journal article" date="2007" name="Science">
        <title>Draft genome of the filarial nematode parasite Brugia malayi.</title>
        <authorList>
            <person name="Ghedin E."/>
            <person name="Wang S."/>
            <person name="Spiro D."/>
            <person name="Caler E."/>
            <person name="Zhao Q."/>
            <person name="Crabtree J."/>
            <person name="Allen J.E."/>
            <person name="Delcher A.L."/>
            <person name="Guiliano D.B."/>
            <person name="Miranda-Saavedra D."/>
            <person name="Angiuoli S.V."/>
            <person name="Creasy T."/>
            <person name="Amedeo P."/>
            <person name="Haas B."/>
            <person name="El-Sayed N.M."/>
            <person name="Wortman J.R."/>
            <person name="Feldblyum T."/>
            <person name="Tallon L."/>
            <person name="Schatz M."/>
            <person name="Shumway M."/>
            <person name="Koo H."/>
            <person name="Salzberg S.L."/>
            <person name="Schobel S."/>
            <person name="Pertea M."/>
            <person name="Pop M."/>
            <person name="White O."/>
            <person name="Barton G.J."/>
            <person name="Carlow C.K."/>
            <person name="Crawford M.J."/>
            <person name="Daub J."/>
            <person name="Dimmic M.W."/>
            <person name="Estes C.F."/>
            <person name="Foster J.M."/>
            <person name="Ganatra M."/>
            <person name="Gregory W.F."/>
            <person name="Johnson N.M."/>
            <person name="Jin J."/>
            <person name="Komuniecki R."/>
            <person name="Korf I."/>
            <person name="Kumar S."/>
            <person name="Laney S."/>
            <person name="Li B.W."/>
            <person name="Li W."/>
            <person name="Lindblom T.H."/>
            <person name="Lustigman S."/>
            <person name="Ma D."/>
            <person name="Maina C.V."/>
            <person name="Martin D.M."/>
            <person name="McCarter J.P."/>
            <person name="McReynolds L."/>
            <person name="Mitreva M."/>
            <person name="Nutman T.B."/>
            <person name="Parkinson J."/>
            <person name="Peregrin-Alvarez J.M."/>
            <person name="Poole C."/>
            <person name="Ren Q."/>
            <person name="Saunders L."/>
            <person name="Sluder A.E."/>
            <person name="Smith K."/>
            <person name="Stanke M."/>
            <person name="Unnasch T.R."/>
            <person name="Ware J."/>
            <person name="Wei A.D."/>
            <person name="Weil G."/>
            <person name="Williams D.J."/>
            <person name="Zhang Y."/>
            <person name="Williams S.A."/>
            <person name="Fraser-Liggett C."/>
            <person name="Slatko B."/>
            <person name="Blaxter M.L."/>
            <person name="Scott A.L."/>
        </authorList>
    </citation>
    <scope>NUCLEOTIDE SEQUENCE</scope>
    <source>
        <strain evidence="1">FR3</strain>
    </source>
</reference>
<gene>
    <name evidence="1" type="primary">Bm100</name>
    <name evidence="1" type="ORF">BM_Bm100</name>
</gene>